<sequence length="541" mass="61158">MRPHTCVRGKVNKKKWLAGNGVGLNRDVAGNKLKDSAIPTIVDPHSSTTIIEAGRENNTGGAKRHHPSILKSKKVLTISNIMLPAADGNRGLHTASSGKRMHQQLSVQQDILSRPSTSASADGVHSEPEELNNSGELDESDLPLNCSECVLLDIQSLPVQDDAQSFSNDQQNSDEPSMRSEANIRNESIVRNNVPVIADEPLELDEPYMQDEEAVVDDMPLEHDEPNEGYEHMRHEPRRITILSLLRSDEDMVAFTGVNFEMLTELEEAVNLCEIQAEDYNTRIKKFVLNSRNRIVLCFIKLKLNVSFRCLCVFFGITRNVCASQFYYMVRLLAKILRNAIYWPTKEECLKSMPKCFKGFEKTRVVLDCTEIPVEKPRCLKCRLRLYSFYKSCETLKILIGISASGLIIFLSDVYGGRASDKAIFVQSGILDKLDPTRDAVMVDKGFSIETECLENHIQLIIPPKLKAKQMPRDDVLLTNKIAAARVHVERAIQRMKLWDIVRSKVQWILIPYIDDIFTIIGGLVNYQNPILSDDRYEVNL</sequence>
<evidence type="ECO:0000313" key="1">
    <source>
        <dbReference type="EMBL" id="KAJ8668900.1"/>
    </source>
</evidence>
<dbReference type="Proteomes" id="UP001239111">
    <property type="component" value="Chromosome 3"/>
</dbReference>
<organism evidence="1 2">
    <name type="scientific">Eretmocerus hayati</name>
    <dbReference type="NCBI Taxonomy" id="131215"/>
    <lineage>
        <taxon>Eukaryota</taxon>
        <taxon>Metazoa</taxon>
        <taxon>Ecdysozoa</taxon>
        <taxon>Arthropoda</taxon>
        <taxon>Hexapoda</taxon>
        <taxon>Insecta</taxon>
        <taxon>Pterygota</taxon>
        <taxon>Neoptera</taxon>
        <taxon>Endopterygota</taxon>
        <taxon>Hymenoptera</taxon>
        <taxon>Apocrita</taxon>
        <taxon>Proctotrupomorpha</taxon>
        <taxon>Chalcidoidea</taxon>
        <taxon>Aphelinidae</taxon>
        <taxon>Aphelininae</taxon>
        <taxon>Eretmocerus</taxon>
    </lineage>
</organism>
<keyword evidence="2" id="KW-1185">Reference proteome</keyword>
<protein>
    <submittedName>
        <fullName evidence="1">Uncharacterized protein</fullName>
    </submittedName>
</protein>
<proteinExistence type="predicted"/>
<name>A0ACC2NCM4_9HYME</name>
<dbReference type="EMBL" id="CM056743">
    <property type="protein sequence ID" value="KAJ8668900.1"/>
    <property type="molecule type" value="Genomic_DNA"/>
</dbReference>
<comment type="caution">
    <text evidence="1">The sequence shown here is derived from an EMBL/GenBank/DDBJ whole genome shotgun (WGS) entry which is preliminary data.</text>
</comment>
<accession>A0ACC2NCM4</accession>
<evidence type="ECO:0000313" key="2">
    <source>
        <dbReference type="Proteomes" id="UP001239111"/>
    </source>
</evidence>
<reference evidence="1" key="1">
    <citation type="submission" date="2023-04" db="EMBL/GenBank/DDBJ databases">
        <title>A chromosome-level genome assembly of the parasitoid wasp Eretmocerus hayati.</title>
        <authorList>
            <person name="Zhong Y."/>
            <person name="Liu S."/>
            <person name="Liu Y."/>
        </authorList>
    </citation>
    <scope>NUCLEOTIDE SEQUENCE</scope>
    <source>
        <strain evidence="1">ZJU_SS_LIU_2023</strain>
    </source>
</reference>
<gene>
    <name evidence="1" type="ORF">QAD02_000159</name>
</gene>